<gene>
    <name evidence="1" type="ORF">J2T09_000183</name>
</gene>
<organism evidence="1 2">
    <name type="scientific">Neorhizobium huautlense</name>
    <dbReference type="NCBI Taxonomy" id="67774"/>
    <lineage>
        <taxon>Bacteria</taxon>
        <taxon>Pseudomonadati</taxon>
        <taxon>Pseudomonadota</taxon>
        <taxon>Alphaproteobacteria</taxon>
        <taxon>Hyphomicrobiales</taxon>
        <taxon>Rhizobiaceae</taxon>
        <taxon>Rhizobium/Agrobacterium group</taxon>
        <taxon>Neorhizobium</taxon>
    </lineage>
</organism>
<dbReference type="RefSeq" id="WP_306830083.1">
    <property type="nucleotide sequence ID" value="NZ_JAUSRF010000001.1"/>
</dbReference>
<sequence length="76" mass="8756">MALPEWKQVFEPCSEFCRRHIGLAMVTLAECKAAARQHRSQNVLQMRKPGRSDAPIVLERLRNERHSDNNGFIRPG</sequence>
<protein>
    <submittedName>
        <fullName evidence="1">Uncharacterized protein</fullName>
    </submittedName>
</protein>
<dbReference type="EMBL" id="JAUSRF010000001">
    <property type="protein sequence ID" value="MDP9835442.1"/>
    <property type="molecule type" value="Genomic_DNA"/>
</dbReference>
<reference evidence="1 2" key="1">
    <citation type="submission" date="2023-07" db="EMBL/GenBank/DDBJ databases">
        <title>Sorghum-associated microbial communities from plants grown in Nebraska, USA.</title>
        <authorList>
            <person name="Schachtman D."/>
        </authorList>
    </citation>
    <scope>NUCLEOTIDE SEQUENCE [LARGE SCALE GENOMIC DNA]</scope>
    <source>
        <strain evidence="1 2">DS1307</strain>
    </source>
</reference>
<evidence type="ECO:0000313" key="1">
    <source>
        <dbReference type="EMBL" id="MDP9835442.1"/>
    </source>
</evidence>
<comment type="caution">
    <text evidence="1">The sequence shown here is derived from an EMBL/GenBank/DDBJ whole genome shotgun (WGS) entry which is preliminary data.</text>
</comment>
<accession>A0ABT9PLV7</accession>
<keyword evidence="2" id="KW-1185">Reference proteome</keyword>
<proteinExistence type="predicted"/>
<name>A0ABT9PLV7_9HYPH</name>
<dbReference type="Proteomes" id="UP001241472">
    <property type="component" value="Unassembled WGS sequence"/>
</dbReference>
<evidence type="ECO:0000313" key="2">
    <source>
        <dbReference type="Proteomes" id="UP001241472"/>
    </source>
</evidence>